<keyword evidence="4" id="KW-1185">Reference proteome</keyword>
<reference evidence="3 4" key="1">
    <citation type="journal article" date="2023" name="G3 (Bethesda)">
        <title>A chromosome-level genome assembly of Zasmidium syzygii isolated from banana leaves.</title>
        <authorList>
            <person name="van Westerhoven A.C."/>
            <person name="Mehrabi R."/>
            <person name="Talebi R."/>
            <person name="Steentjes M.B.F."/>
            <person name="Corcolon B."/>
            <person name="Chong P.A."/>
            <person name="Kema G.H.J."/>
            <person name="Seidl M.F."/>
        </authorList>
    </citation>
    <scope>NUCLEOTIDE SEQUENCE [LARGE SCALE GENOMIC DNA]</scope>
    <source>
        <strain evidence="3 4">P124</strain>
    </source>
</reference>
<evidence type="ECO:0000313" key="4">
    <source>
        <dbReference type="Proteomes" id="UP001305779"/>
    </source>
</evidence>
<sequence length="689" mass="78360">MVRTKQTARKSTGGRIPVGRAPAMDSNVVDIPDIDDATAQKLQEIKEGSMQALVKHIDRKHTEKGQVYYTETTEDEDIPEQVNWWSNFAMCLVRYLDNSNKFVQKIALQINSQHLKDILRDTIGTFPGVSFQTKDITIDAPYRVLFHYKNELEEAGEKLDPDSDAKAHLDLLLDFIYEEFKDTIEETENLLEQGLISYQHLWTIFRPKTIIYAPVFGQARCFELTNYAYTQDGLQINSEYVDFDGDDFGKRSACRLVPGFAGAEKIEHLSAYPISYHANEKALKEQLVARGKKWEAYAGMHFQRYEGVALEHTPCGMSRFNVDGRVVVDTKTFHRLNANLAYSVSPFKDASDKRSKRRRIQSMDDEEDEDIATETLDLVPDTGLDLDPLSDERLLLTTATVRGFSFTEKRWFEFFVDKLLPPAWNTNCFDQLVLPQTQKDLVQALVANHIQQRNHTFDDIVKGKGKGLILVLHGPPGVGKTLTAETVAEFCKRPLYMVSSGDLGTESSSLDDRLTRILDMASTWRAVLLIDEADVFLERRSLHDMERNSLVSIFLRVLEYYSGILFLTSNRVDCFDDAMKSRIHVPLKYSDLTPESRKMIWQNFLQREGVVVDEAGYDRLAEAGINGRQIKNVIRTAGSLAQWRGVKMDCGLLEQVIRIQVEFEEELDVQGKMPVVKGQVNGVNGVNGH</sequence>
<dbReference type="CDD" id="cd19481">
    <property type="entry name" value="RecA-like_protease"/>
    <property type="match status" value="1"/>
</dbReference>
<gene>
    <name evidence="3" type="ORF">PRZ48_012492</name>
</gene>
<dbReference type="PANTHER" id="PTHR46411:SF2">
    <property type="entry name" value="AAA+ ATPASE DOMAIN-CONTAINING PROTEIN"/>
    <property type="match status" value="1"/>
</dbReference>
<evidence type="ECO:0000256" key="1">
    <source>
        <dbReference type="SAM" id="MobiDB-lite"/>
    </source>
</evidence>
<dbReference type="InterPro" id="IPR027417">
    <property type="entry name" value="P-loop_NTPase"/>
</dbReference>
<dbReference type="Pfam" id="PF00004">
    <property type="entry name" value="AAA"/>
    <property type="match status" value="1"/>
</dbReference>
<accession>A0ABR0E516</accession>
<organism evidence="3 4">
    <name type="scientific">Zasmidium cellare</name>
    <name type="common">Wine cellar mold</name>
    <name type="synonym">Racodium cellare</name>
    <dbReference type="NCBI Taxonomy" id="395010"/>
    <lineage>
        <taxon>Eukaryota</taxon>
        <taxon>Fungi</taxon>
        <taxon>Dikarya</taxon>
        <taxon>Ascomycota</taxon>
        <taxon>Pezizomycotina</taxon>
        <taxon>Dothideomycetes</taxon>
        <taxon>Dothideomycetidae</taxon>
        <taxon>Mycosphaerellales</taxon>
        <taxon>Mycosphaerellaceae</taxon>
        <taxon>Zasmidium</taxon>
    </lineage>
</organism>
<dbReference type="InterPro" id="IPR054289">
    <property type="entry name" value="DUF7025"/>
</dbReference>
<dbReference type="Proteomes" id="UP001305779">
    <property type="component" value="Unassembled WGS sequence"/>
</dbReference>
<protein>
    <recommendedName>
        <fullName evidence="2">AAA+ ATPase domain-containing protein</fullName>
    </recommendedName>
</protein>
<feature type="domain" description="AAA+ ATPase" evidence="2">
    <location>
        <begin position="466"/>
        <end position="591"/>
    </location>
</feature>
<proteinExistence type="predicted"/>
<feature type="region of interest" description="Disordered" evidence="1">
    <location>
        <begin position="1"/>
        <end position="21"/>
    </location>
</feature>
<dbReference type="Gene3D" id="3.40.50.300">
    <property type="entry name" value="P-loop containing nucleotide triphosphate hydrolases"/>
    <property type="match status" value="1"/>
</dbReference>
<dbReference type="InterPro" id="IPR003593">
    <property type="entry name" value="AAA+_ATPase"/>
</dbReference>
<dbReference type="Pfam" id="PF22942">
    <property type="entry name" value="DUF7025"/>
    <property type="match status" value="1"/>
</dbReference>
<evidence type="ECO:0000313" key="3">
    <source>
        <dbReference type="EMBL" id="KAK4496512.1"/>
    </source>
</evidence>
<dbReference type="PANTHER" id="PTHR46411">
    <property type="entry name" value="FAMILY ATPASE, PUTATIVE-RELATED"/>
    <property type="match status" value="1"/>
</dbReference>
<name>A0ABR0E516_ZASCE</name>
<dbReference type="SMART" id="SM00382">
    <property type="entry name" value="AAA"/>
    <property type="match status" value="1"/>
</dbReference>
<comment type="caution">
    <text evidence="3">The sequence shown here is derived from an EMBL/GenBank/DDBJ whole genome shotgun (WGS) entry which is preliminary data.</text>
</comment>
<dbReference type="EMBL" id="JAXOVC010000010">
    <property type="protein sequence ID" value="KAK4496512.1"/>
    <property type="molecule type" value="Genomic_DNA"/>
</dbReference>
<evidence type="ECO:0000259" key="2">
    <source>
        <dbReference type="SMART" id="SM00382"/>
    </source>
</evidence>
<dbReference type="InterPro" id="IPR003959">
    <property type="entry name" value="ATPase_AAA_core"/>
</dbReference>
<dbReference type="SUPFAM" id="SSF52540">
    <property type="entry name" value="P-loop containing nucleoside triphosphate hydrolases"/>
    <property type="match status" value="1"/>
</dbReference>